<gene>
    <name evidence="1" type="ORF">PYX00_003578</name>
</gene>
<accession>A0AAW2I1P1</accession>
<reference evidence="1" key="1">
    <citation type="journal article" date="2024" name="Gigascience">
        <title>Chromosome-level genome of the poultry shaft louse Menopon gallinae provides insight into the host-switching and adaptive evolution of parasitic lice.</title>
        <authorList>
            <person name="Xu Y."/>
            <person name="Ma L."/>
            <person name="Liu S."/>
            <person name="Liang Y."/>
            <person name="Liu Q."/>
            <person name="He Z."/>
            <person name="Tian L."/>
            <person name="Duan Y."/>
            <person name="Cai W."/>
            <person name="Li H."/>
            <person name="Song F."/>
        </authorList>
    </citation>
    <scope>NUCLEOTIDE SEQUENCE</scope>
    <source>
        <strain evidence="1">Cailab_2023a</strain>
    </source>
</reference>
<name>A0AAW2I1P1_9NEOP</name>
<sequence>MGYPSGTIFCNSLQTTRNYQSCLTSSTSWTIPAADAHGVVFPPGAPTEPILLKVLGDSLKTWPNHRSMDLSKRTHSSSN</sequence>
<organism evidence="1">
    <name type="scientific">Menopon gallinae</name>
    <name type="common">poultry shaft louse</name>
    <dbReference type="NCBI Taxonomy" id="328185"/>
    <lineage>
        <taxon>Eukaryota</taxon>
        <taxon>Metazoa</taxon>
        <taxon>Ecdysozoa</taxon>
        <taxon>Arthropoda</taxon>
        <taxon>Hexapoda</taxon>
        <taxon>Insecta</taxon>
        <taxon>Pterygota</taxon>
        <taxon>Neoptera</taxon>
        <taxon>Paraneoptera</taxon>
        <taxon>Psocodea</taxon>
        <taxon>Troctomorpha</taxon>
        <taxon>Phthiraptera</taxon>
        <taxon>Amblycera</taxon>
        <taxon>Menoponidae</taxon>
        <taxon>Menopon</taxon>
    </lineage>
</organism>
<evidence type="ECO:0000313" key="1">
    <source>
        <dbReference type="EMBL" id="KAL0275851.1"/>
    </source>
</evidence>
<proteinExistence type="predicted"/>
<comment type="caution">
    <text evidence="1">The sequence shown here is derived from an EMBL/GenBank/DDBJ whole genome shotgun (WGS) entry which is preliminary data.</text>
</comment>
<dbReference type="AlphaFoldDB" id="A0AAW2I1P1"/>
<dbReference type="EMBL" id="JARGDH010000002">
    <property type="protein sequence ID" value="KAL0275851.1"/>
    <property type="molecule type" value="Genomic_DNA"/>
</dbReference>
<protein>
    <submittedName>
        <fullName evidence="1">Uncharacterized protein</fullName>
    </submittedName>
</protein>